<dbReference type="SMART" id="SM00487">
    <property type="entry name" value="DEXDc"/>
    <property type="match status" value="1"/>
</dbReference>
<keyword evidence="2 5" id="KW-0378">Hydrolase</keyword>
<evidence type="ECO:0000256" key="4">
    <source>
        <dbReference type="ARBA" id="ARBA00022840"/>
    </source>
</evidence>
<keyword evidence="3 5" id="KW-0347">Helicase</keyword>
<reference evidence="9" key="1">
    <citation type="submission" date="2021-11" db="EMBL/GenBank/DDBJ databases">
        <authorList>
            <consortium name="Genoscope - CEA"/>
            <person name="William W."/>
        </authorList>
    </citation>
    <scope>NUCLEOTIDE SEQUENCE</scope>
</reference>
<dbReference type="SUPFAM" id="SSF52540">
    <property type="entry name" value="P-loop containing nucleoside triphosphate hydrolases"/>
    <property type="match status" value="1"/>
</dbReference>
<feature type="domain" description="Helicase ATP-binding" evidence="7">
    <location>
        <begin position="144"/>
        <end position="315"/>
    </location>
</feature>
<evidence type="ECO:0000259" key="8">
    <source>
        <dbReference type="PROSITE" id="PS51194"/>
    </source>
</evidence>
<name>A0A8J2WNK3_9STRA</name>
<dbReference type="EMBL" id="CAKKNE010000004">
    <property type="protein sequence ID" value="CAH0374370.1"/>
    <property type="molecule type" value="Genomic_DNA"/>
</dbReference>
<evidence type="ECO:0008006" key="11">
    <source>
        <dbReference type="Google" id="ProtNLM"/>
    </source>
</evidence>
<sequence>MGKKKRVHRLIAPETRPIPAEDLMGPPNKKKKIRKQIEKRAKRAAKEEAKALARAPRIQRSAQPLNAPDHVVSSLWSGPGSVDEATKLRRKALGVVVRGAAAQCPAPLEDDVKWGDARLPQPLWRRAGAKLNDATFTAVQRQAWPAALAGLDVLAVAPTGSGKTLAYVLPAVARLRRESSVAVALAPTRELAKQVLAAVKRALRGGTETAILVAGGAGASSRPEQADALRSAHFVVATPGRLADLASSNLAPRLNDASILILDEADRMLQLGFEEQLDAVAASVPGKRQTLLFTATFPGKLRDAAARWVRSLTVTVRVNASKGAAELEASSSVPAPPPVAAADADDAAAAAPPPPTTTLARVPPNVVQRVHVCAPHKRPRLLLRFLERVKANATGRQQKRVLIFANTAQACGEVAELIRRHDGKAVELHGKLRQSDRDKHLLAFKAGKTPVLCATDVAGRGLHVPGLKVVVNWDFPPSLETYTHRVGRAGRGGEAAEALSLFTRNFAPLAPALVALLEGSSQAVDPQLRECATKREARVAARAANDDAEEEEEGEDLFLAAMRAAGVRLLRQSFVGVVELYDESLCLLKYKETGRLPRNCRCEHFEKRTNSHLTKRTAPHALTDIAPATLSLIRKYLVAHDTPLYNLARERLLKEIKAVERATGARLGKTCGTNGDDDDGDDDATLVRARPGGK</sequence>
<evidence type="ECO:0000256" key="1">
    <source>
        <dbReference type="ARBA" id="ARBA00022741"/>
    </source>
</evidence>
<keyword evidence="1 5" id="KW-0547">Nucleotide-binding</keyword>
<dbReference type="AlphaFoldDB" id="A0A8J2WNK3"/>
<feature type="domain" description="Helicase C-terminal" evidence="8">
    <location>
        <begin position="381"/>
        <end position="532"/>
    </location>
</feature>
<dbReference type="OrthoDB" id="10261375at2759"/>
<proteinExistence type="inferred from homology"/>
<organism evidence="9 10">
    <name type="scientific">Pelagomonas calceolata</name>
    <dbReference type="NCBI Taxonomy" id="35677"/>
    <lineage>
        <taxon>Eukaryota</taxon>
        <taxon>Sar</taxon>
        <taxon>Stramenopiles</taxon>
        <taxon>Ochrophyta</taxon>
        <taxon>Pelagophyceae</taxon>
        <taxon>Pelagomonadales</taxon>
        <taxon>Pelagomonadaceae</taxon>
        <taxon>Pelagomonas</taxon>
    </lineage>
</organism>
<protein>
    <recommendedName>
        <fullName evidence="11">RNA helicase</fullName>
    </recommendedName>
</protein>
<dbReference type="PANTHER" id="PTHR47959:SF2">
    <property type="entry name" value="ATP-DEPENDENT RNA HELICASE DEAD BOX FAMILY"/>
    <property type="match status" value="1"/>
</dbReference>
<evidence type="ECO:0000313" key="9">
    <source>
        <dbReference type="EMBL" id="CAH0374370.1"/>
    </source>
</evidence>
<dbReference type="Proteomes" id="UP000789595">
    <property type="component" value="Unassembled WGS sequence"/>
</dbReference>
<comment type="similarity">
    <text evidence="5">Belongs to the DEAD box helicase family.</text>
</comment>
<dbReference type="GO" id="GO:0003724">
    <property type="term" value="F:RNA helicase activity"/>
    <property type="evidence" value="ECO:0007669"/>
    <property type="project" value="TreeGrafter"/>
</dbReference>
<dbReference type="CDD" id="cd00268">
    <property type="entry name" value="DEADc"/>
    <property type="match status" value="1"/>
</dbReference>
<dbReference type="GO" id="GO:0016787">
    <property type="term" value="F:hydrolase activity"/>
    <property type="evidence" value="ECO:0007669"/>
    <property type="project" value="UniProtKB-KW"/>
</dbReference>
<dbReference type="PROSITE" id="PS00039">
    <property type="entry name" value="DEAD_ATP_HELICASE"/>
    <property type="match status" value="1"/>
</dbReference>
<dbReference type="CDD" id="cd18787">
    <property type="entry name" value="SF2_C_DEAD"/>
    <property type="match status" value="1"/>
</dbReference>
<dbReference type="InterPro" id="IPR050079">
    <property type="entry name" value="DEAD_box_RNA_helicase"/>
</dbReference>
<dbReference type="InterPro" id="IPR027417">
    <property type="entry name" value="P-loop_NTPase"/>
</dbReference>
<evidence type="ECO:0000259" key="7">
    <source>
        <dbReference type="PROSITE" id="PS51192"/>
    </source>
</evidence>
<gene>
    <name evidence="9" type="ORF">PECAL_4P16460</name>
</gene>
<dbReference type="SMART" id="SM00490">
    <property type="entry name" value="HELICc"/>
    <property type="match status" value="1"/>
</dbReference>
<dbReference type="GO" id="GO:0005829">
    <property type="term" value="C:cytosol"/>
    <property type="evidence" value="ECO:0007669"/>
    <property type="project" value="TreeGrafter"/>
</dbReference>
<feature type="region of interest" description="Disordered" evidence="6">
    <location>
        <begin position="1"/>
        <end position="34"/>
    </location>
</feature>
<evidence type="ECO:0000256" key="3">
    <source>
        <dbReference type="ARBA" id="ARBA00022806"/>
    </source>
</evidence>
<dbReference type="PROSITE" id="PS51194">
    <property type="entry name" value="HELICASE_CTER"/>
    <property type="match status" value="1"/>
</dbReference>
<evidence type="ECO:0000256" key="5">
    <source>
        <dbReference type="RuleBase" id="RU000492"/>
    </source>
</evidence>
<dbReference type="InterPro" id="IPR044742">
    <property type="entry name" value="DEAD/DEAH_RhlB"/>
</dbReference>
<dbReference type="InterPro" id="IPR011545">
    <property type="entry name" value="DEAD/DEAH_box_helicase_dom"/>
</dbReference>
<feature type="compositionally biased region" description="Acidic residues" evidence="6">
    <location>
        <begin position="675"/>
        <end position="684"/>
    </location>
</feature>
<dbReference type="PANTHER" id="PTHR47959">
    <property type="entry name" value="ATP-DEPENDENT RNA HELICASE RHLE-RELATED"/>
    <property type="match status" value="1"/>
</dbReference>
<dbReference type="InterPro" id="IPR001650">
    <property type="entry name" value="Helicase_C-like"/>
</dbReference>
<evidence type="ECO:0000313" key="10">
    <source>
        <dbReference type="Proteomes" id="UP000789595"/>
    </source>
</evidence>
<dbReference type="Gene3D" id="3.40.50.300">
    <property type="entry name" value="P-loop containing nucleotide triphosphate hydrolases"/>
    <property type="match status" value="3"/>
</dbReference>
<feature type="region of interest" description="Disordered" evidence="6">
    <location>
        <begin position="667"/>
        <end position="694"/>
    </location>
</feature>
<keyword evidence="10" id="KW-1185">Reference proteome</keyword>
<keyword evidence="4 5" id="KW-0067">ATP-binding</keyword>
<feature type="region of interest" description="Disordered" evidence="6">
    <location>
        <begin position="325"/>
        <end position="360"/>
    </location>
</feature>
<evidence type="ECO:0000256" key="6">
    <source>
        <dbReference type="SAM" id="MobiDB-lite"/>
    </source>
</evidence>
<dbReference type="Pfam" id="PF00271">
    <property type="entry name" value="Helicase_C"/>
    <property type="match status" value="1"/>
</dbReference>
<comment type="caution">
    <text evidence="9">The sequence shown here is derived from an EMBL/GenBank/DDBJ whole genome shotgun (WGS) entry which is preliminary data.</text>
</comment>
<dbReference type="InterPro" id="IPR000629">
    <property type="entry name" value="RNA-helicase_DEAD-box_CS"/>
</dbReference>
<evidence type="ECO:0000256" key="2">
    <source>
        <dbReference type="ARBA" id="ARBA00022801"/>
    </source>
</evidence>
<dbReference type="Pfam" id="PF00270">
    <property type="entry name" value="DEAD"/>
    <property type="match status" value="1"/>
</dbReference>
<dbReference type="InterPro" id="IPR014001">
    <property type="entry name" value="Helicase_ATP-bd"/>
</dbReference>
<dbReference type="PROSITE" id="PS51192">
    <property type="entry name" value="HELICASE_ATP_BIND_1"/>
    <property type="match status" value="1"/>
</dbReference>
<dbReference type="GO" id="GO:0005524">
    <property type="term" value="F:ATP binding"/>
    <property type="evidence" value="ECO:0007669"/>
    <property type="project" value="UniProtKB-KW"/>
</dbReference>
<accession>A0A8J2WNK3</accession>
<dbReference type="GO" id="GO:0003676">
    <property type="term" value="F:nucleic acid binding"/>
    <property type="evidence" value="ECO:0007669"/>
    <property type="project" value="InterPro"/>
</dbReference>